<evidence type="ECO:0000256" key="2">
    <source>
        <dbReference type="ARBA" id="ARBA00022556"/>
    </source>
</evidence>
<dbReference type="InterPro" id="IPR018357">
    <property type="entry name" value="Hexapep_transf_CS"/>
</dbReference>
<dbReference type="InterPro" id="IPR007691">
    <property type="entry name" value="LpxD"/>
</dbReference>
<dbReference type="Gene3D" id="2.160.10.10">
    <property type="entry name" value="Hexapeptide repeat proteins"/>
    <property type="match status" value="1"/>
</dbReference>
<dbReference type="SUPFAM" id="SSF51161">
    <property type="entry name" value="Trimeric LpxA-like enzymes"/>
    <property type="match status" value="1"/>
</dbReference>
<dbReference type="EMBL" id="CP041969">
    <property type="protein sequence ID" value="QMV40782.1"/>
    <property type="molecule type" value="Genomic_DNA"/>
</dbReference>
<protein>
    <submittedName>
        <fullName evidence="7">UDP-3-O-(3-hydroxymyristoyl)glucosamine N-acyltransferase</fullName>
    </submittedName>
</protein>
<organism evidence="7 8">
    <name type="scientific">Cohnella cholangitidis</name>
    <dbReference type="NCBI Taxonomy" id="2598458"/>
    <lineage>
        <taxon>Bacteria</taxon>
        <taxon>Bacillati</taxon>
        <taxon>Bacillota</taxon>
        <taxon>Bacilli</taxon>
        <taxon>Bacillales</taxon>
        <taxon>Paenibacillaceae</taxon>
        <taxon>Cohnella</taxon>
    </lineage>
</organism>
<keyword evidence="4" id="KW-0677">Repeat</keyword>
<keyword evidence="5" id="KW-0443">Lipid metabolism</keyword>
<dbReference type="Proteomes" id="UP000515679">
    <property type="component" value="Chromosome"/>
</dbReference>
<evidence type="ECO:0000256" key="5">
    <source>
        <dbReference type="ARBA" id="ARBA00023098"/>
    </source>
</evidence>
<dbReference type="GO" id="GO:0016410">
    <property type="term" value="F:N-acyltransferase activity"/>
    <property type="evidence" value="ECO:0007669"/>
    <property type="project" value="InterPro"/>
</dbReference>
<dbReference type="InterPro" id="IPR011004">
    <property type="entry name" value="Trimer_LpxA-like_sf"/>
</dbReference>
<gene>
    <name evidence="7" type="ORF">FPL14_05865</name>
</gene>
<keyword evidence="2" id="KW-0441">Lipid A biosynthesis</keyword>
<dbReference type="GO" id="GO:0009245">
    <property type="term" value="P:lipid A biosynthetic process"/>
    <property type="evidence" value="ECO:0007669"/>
    <property type="project" value="UniProtKB-KW"/>
</dbReference>
<dbReference type="Gene3D" id="3.40.1390.10">
    <property type="entry name" value="MurE/MurF, N-terminal domain"/>
    <property type="match status" value="1"/>
</dbReference>
<dbReference type="AlphaFoldDB" id="A0A7G5BUZ8"/>
<accession>A0A7G5BUZ8</accession>
<evidence type="ECO:0000313" key="8">
    <source>
        <dbReference type="Proteomes" id="UP000515679"/>
    </source>
</evidence>
<dbReference type="PANTHER" id="PTHR43378">
    <property type="entry name" value="UDP-3-O-ACYLGLUCOSAMINE N-ACYLTRANSFERASE"/>
    <property type="match status" value="1"/>
</dbReference>
<dbReference type="PANTHER" id="PTHR43378:SF2">
    <property type="entry name" value="UDP-3-O-ACYLGLUCOSAMINE N-ACYLTRANSFERASE 1, MITOCHONDRIAL-RELATED"/>
    <property type="match status" value="1"/>
</dbReference>
<keyword evidence="1" id="KW-0444">Lipid biosynthesis</keyword>
<evidence type="ECO:0000313" key="7">
    <source>
        <dbReference type="EMBL" id="QMV40782.1"/>
    </source>
</evidence>
<evidence type="ECO:0000256" key="6">
    <source>
        <dbReference type="ARBA" id="ARBA00023315"/>
    </source>
</evidence>
<keyword evidence="8" id="KW-1185">Reference proteome</keyword>
<dbReference type="InterPro" id="IPR001451">
    <property type="entry name" value="Hexapep"/>
</dbReference>
<dbReference type="KEGG" id="cchl:FPL14_05865"/>
<reference evidence="7 8" key="1">
    <citation type="submission" date="2019-07" db="EMBL/GenBank/DDBJ databases">
        <authorList>
            <person name="Kim J.K."/>
            <person name="Cheong H.-M."/>
            <person name="Choi Y."/>
            <person name="Hwang K.J."/>
            <person name="Lee S."/>
            <person name="Choi C."/>
        </authorList>
    </citation>
    <scope>NUCLEOTIDE SEQUENCE [LARGE SCALE GENOMIC DNA]</scope>
    <source>
        <strain evidence="7 8">KS 22</strain>
    </source>
</reference>
<keyword evidence="3 7" id="KW-0808">Transferase</keyword>
<evidence type="ECO:0000256" key="1">
    <source>
        <dbReference type="ARBA" id="ARBA00022516"/>
    </source>
</evidence>
<keyword evidence="6 7" id="KW-0012">Acyltransferase</keyword>
<dbReference type="PROSITE" id="PS00101">
    <property type="entry name" value="HEXAPEP_TRANSFERASES"/>
    <property type="match status" value="1"/>
</dbReference>
<dbReference type="CDD" id="cd03352">
    <property type="entry name" value="LbH_LpxD"/>
    <property type="match status" value="1"/>
</dbReference>
<evidence type="ECO:0000256" key="4">
    <source>
        <dbReference type="ARBA" id="ARBA00022737"/>
    </source>
</evidence>
<dbReference type="GO" id="GO:0016020">
    <property type="term" value="C:membrane"/>
    <property type="evidence" value="ECO:0007669"/>
    <property type="project" value="GOC"/>
</dbReference>
<name>A0A7G5BUZ8_9BACL</name>
<sequence length="310" mass="33412">MNRMVAIDLKLSELLLFYKRMGVNFRESGNAEETERVIKGFSSIYETEPNTLSWMTAQRLDWPAIRASVVICSVNAELPENTDIVFIAVDKPKNAFALALREYGPKFTPHGISDTAVIGTNCEIGEDVSIGEYVVIGNGVKIGDRTRIHSHVAIHDKSTIGRDCIVHNGVVIGTEGFGYERNPDGTAFKIPHIGGVIIEDGVEIGSNSCVARGVLANTVIKKNTKIGNLTHISHNVTIGENTMITHLAHIGGKLIIENDCWIAPGSVYKQGLKIGQNSVTGLGAVVIRDVPPFDTVAGVPAKSIKKTSGE</sequence>
<dbReference type="Pfam" id="PF00132">
    <property type="entry name" value="Hexapep"/>
    <property type="match status" value="2"/>
</dbReference>
<proteinExistence type="predicted"/>
<evidence type="ECO:0000256" key="3">
    <source>
        <dbReference type="ARBA" id="ARBA00022679"/>
    </source>
</evidence>